<evidence type="ECO:0000313" key="1">
    <source>
        <dbReference type="EMBL" id="ERT10905.1"/>
    </source>
</evidence>
<dbReference type="AlphaFoldDB" id="U7QV11"/>
<evidence type="ECO:0000313" key="2">
    <source>
        <dbReference type="Proteomes" id="UP000017133"/>
    </source>
</evidence>
<dbReference type="EMBL" id="AXDT01000253">
    <property type="protein sequence ID" value="ERT10905.1"/>
    <property type="molecule type" value="Genomic_DNA"/>
</dbReference>
<dbReference type="Proteomes" id="UP000017133">
    <property type="component" value="Unassembled WGS sequence"/>
</dbReference>
<name>U7QV11_PHOTE</name>
<organism evidence="1 2">
    <name type="scientific">Photorhabdus temperata J3</name>
    <dbReference type="NCBI Taxonomy" id="1389415"/>
    <lineage>
        <taxon>Bacteria</taxon>
        <taxon>Pseudomonadati</taxon>
        <taxon>Pseudomonadota</taxon>
        <taxon>Gammaproteobacteria</taxon>
        <taxon>Enterobacterales</taxon>
        <taxon>Morganellaceae</taxon>
        <taxon>Photorhabdus</taxon>
    </lineage>
</organism>
<protein>
    <submittedName>
        <fullName evidence="1">Uncharacterized protein</fullName>
    </submittedName>
</protein>
<comment type="caution">
    <text evidence="1">The sequence shown here is derived from an EMBL/GenBank/DDBJ whole genome shotgun (WGS) entry which is preliminary data.</text>
</comment>
<keyword evidence="2" id="KW-1185">Reference proteome</keyword>
<accession>U7QV11</accession>
<gene>
    <name evidence="1" type="ORF">O185_22280</name>
</gene>
<proteinExistence type="predicted"/>
<sequence length="112" mass="12594">MLIRPLTNFVEKNEVCFFHDERGRKIARIQPNREGSQGESLELTRQAPNKRPAVVDIARCGVGIGDDADFPLHVTMVNMKEPPGFIGPVHKSAFRSSDTDLRLSLPLLHGWF</sequence>
<reference evidence="1 2" key="1">
    <citation type="submission" date="2013-10" db="EMBL/GenBank/DDBJ databases">
        <title>Whole Genome Shotgun Sequence of Photorhabdus temperata J3.</title>
        <authorList>
            <person name="Park G.-S."/>
            <person name="Hong S.-J."/>
            <person name="Shin J.-H."/>
        </authorList>
    </citation>
    <scope>NUCLEOTIDE SEQUENCE [LARGE SCALE GENOMIC DNA]</scope>
    <source>
        <strain evidence="1 2">J3</strain>
    </source>
</reference>